<dbReference type="HOGENOM" id="CLU_811470_0_0_1"/>
<sequence length="342" mass="37185">MAPVSRELSFFQEMYNPLESDAPGNGYSAFQGATEARLVSFYDNSIDDHEADATQPGIGPFEPLAYPSYLYSSSLFPSMTEAYPPSLLYGGIDTPSLSYSDTSSPSSSELSSPVSPNSSLLAAESLSTTPTPVSSTKGGRRPRTRGPVNYRELESDAESEGNGTEDEYRPSPPPQSAKRPGATRTKRTKARARAAPYPSSSNTSSASPASSLSSPSPESTPSQRINNRNHEASCPRPTEIFPDADGTLRCPIEHCKHAIRPKGPRKPRAGDMRRHIATHYPHENEGKWKCRGYPVDVADRRGIPGELHYVDGELYRGGCGKNFSRKDAWRRHLKAGCKGGCK</sequence>
<dbReference type="OrthoDB" id="8922241at2759"/>
<dbReference type="GeneID" id="19303170"/>
<proteinExistence type="predicted"/>
<gene>
    <name evidence="2" type="ORF">GLOTRDRAFT_134786</name>
</gene>
<feature type="compositionally biased region" description="Acidic residues" evidence="1">
    <location>
        <begin position="155"/>
        <end position="165"/>
    </location>
</feature>
<organism evidence="2 3">
    <name type="scientific">Gloeophyllum trabeum (strain ATCC 11539 / FP-39264 / Madison 617)</name>
    <name type="common">Brown rot fungus</name>
    <dbReference type="NCBI Taxonomy" id="670483"/>
    <lineage>
        <taxon>Eukaryota</taxon>
        <taxon>Fungi</taxon>
        <taxon>Dikarya</taxon>
        <taxon>Basidiomycota</taxon>
        <taxon>Agaricomycotina</taxon>
        <taxon>Agaricomycetes</taxon>
        <taxon>Gloeophyllales</taxon>
        <taxon>Gloeophyllaceae</taxon>
        <taxon>Gloeophyllum</taxon>
    </lineage>
</organism>
<keyword evidence="3" id="KW-1185">Reference proteome</keyword>
<evidence type="ECO:0000313" key="2">
    <source>
        <dbReference type="EMBL" id="EPQ60019.1"/>
    </source>
</evidence>
<reference evidence="2 3" key="1">
    <citation type="journal article" date="2012" name="Science">
        <title>The Paleozoic origin of enzymatic lignin decomposition reconstructed from 31 fungal genomes.</title>
        <authorList>
            <person name="Floudas D."/>
            <person name="Binder M."/>
            <person name="Riley R."/>
            <person name="Barry K."/>
            <person name="Blanchette R.A."/>
            <person name="Henrissat B."/>
            <person name="Martinez A.T."/>
            <person name="Otillar R."/>
            <person name="Spatafora J.W."/>
            <person name="Yadav J.S."/>
            <person name="Aerts A."/>
            <person name="Benoit I."/>
            <person name="Boyd A."/>
            <person name="Carlson A."/>
            <person name="Copeland A."/>
            <person name="Coutinho P.M."/>
            <person name="de Vries R.P."/>
            <person name="Ferreira P."/>
            <person name="Findley K."/>
            <person name="Foster B."/>
            <person name="Gaskell J."/>
            <person name="Glotzer D."/>
            <person name="Gorecki P."/>
            <person name="Heitman J."/>
            <person name="Hesse C."/>
            <person name="Hori C."/>
            <person name="Igarashi K."/>
            <person name="Jurgens J.A."/>
            <person name="Kallen N."/>
            <person name="Kersten P."/>
            <person name="Kohler A."/>
            <person name="Kuees U."/>
            <person name="Kumar T.K.A."/>
            <person name="Kuo A."/>
            <person name="LaButti K."/>
            <person name="Larrondo L.F."/>
            <person name="Lindquist E."/>
            <person name="Ling A."/>
            <person name="Lombard V."/>
            <person name="Lucas S."/>
            <person name="Lundell T."/>
            <person name="Martin R."/>
            <person name="McLaughlin D.J."/>
            <person name="Morgenstern I."/>
            <person name="Morin E."/>
            <person name="Murat C."/>
            <person name="Nagy L.G."/>
            <person name="Nolan M."/>
            <person name="Ohm R.A."/>
            <person name="Patyshakuliyeva A."/>
            <person name="Rokas A."/>
            <person name="Ruiz-Duenas F.J."/>
            <person name="Sabat G."/>
            <person name="Salamov A."/>
            <person name="Samejima M."/>
            <person name="Schmutz J."/>
            <person name="Slot J.C."/>
            <person name="St John F."/>
            <person name="Stenlid J."/>
            <person name="Sun H."/>
            <person name="Sun S."/>
            <person name="Syed K."/>
            <person name="Tsang A."/>
            <person name="Wiebenga A."/>
            <person name="Young D."/>
            <person name="Pisabarro A."/>
            <person name="Eastwood D.C."/>
            <person name="Martin F."/>
            <person name="Cullen D."/>
            <person name="Grigoriev I.V."/>
            <person name="Hibbett D.S."/>
        </authorList>
    </citation>
    <scope>NUCLEOTIDE SEQUENCE [LARGE SCALE GENOMIC DNA]</scope>
    <source>
        <strain evidence="2 3">ATCC 11539</strain>
    </source>
</reference>
<evidence type="ECO:0000256" key="1">
    <source>
        <dbReference type="SAM" id="MobiDB-lite"/>
    </source>
</evidence>
<feature type="region of interest" description="Disordered" evidence="1">
    <location>
        <begin position="98"/>
        <end position="245"/>
    </location>
</feature>
<feature type="compositionally biased region" description="Low complexity" evidence="1">
    <location>
        <begin position="193"/>
        <end position="222"/>
    </location>
</feature>
<name>S7S2M8_GLOTA</name>
<dbReference type="AlphaFoldDB" id="S7S2M8"/>
<accession>S7S2M8</accession>
<feature type="compositionally biased region" description="Low complexity" evidence="1">
    <location>
        <begin position="98"/>
        <end position="136"/>
    </location>
</feature>
<dbReference type="EMBL" id="KB469296">
    <property type="protein sequence ID" value="EPQ60019.1"/>
    <property type="molecule type" value="Genomic_DNA"/>
</dbReference>
<dbReference type="RefSeq" id="XP_007860517.1">
    <property type="nucleotide sequence ID" value="XM_007862326.1"/>
</dbReference>
<dbReference type="eggNOG" id="ENOG502SU3J">
    <property type="taxonomic scope" value="Eukaryota"/>
</dbReference>
<dbReference type="Proteomes" id="UP000030669">
    <property type="component" value="Unassembled WGS sequence"/>
</dbReference>
<protein>
    <submittedName>
        <fullName evidence="2">Uncharacterized protein</fullName>
    </submittedName>
</protein>
<dbReference type="OMA" id="PTIPDYH"/>
<dbReference type="KEGG" id="gtr:GLOTRDRAFT_134786"/>
<evidence type="ECO:0000313" key="3">
    <source>
        <dbReference type="Proteomes" id="UP000030669"/>
    </source>
</evidence>